<keyword evidence="1" id="KW-0812">Transmembrane</keyword>
<evidence type="ECO:0000313" key="2">
    <source>
        <dbReference type="EMBL" id="MFC6098338.1"/>
    </source>
</evidence>
<keyword evidence="1" id="KW-0472">Membrane</keyword>
<protein>
    <submittedName>
        <fullName evidence="2">DUF2752 domain-containing protein</fullName>
    </submittedName>
</protein>
<dbReference type="InterPro" id="IPR021215">
    <property type="entry name" value="DUF2752"/>
</dbReference>
<proteinExistence type="predicted"/>
<dbReference type="Proteomes" id="UP001596287">
    <property type="component" value="Unassembled WGS sequence"/>
</dbReference>
<gene>
    <name evidence="2" type="ORF">ACFPVY_16935</name>
</gene>
<reference evidence="3" key="1">
    <citation type="journal article" date="2019" name="Int. J. Syst. Evol. Microbiol.">
        <title>The Global Catalogue of Microorganisms (GCM) 10K type strain sequencing project: providing services to taxonomists for standard genome sequencing and annotation.</title>
        <authorList>
            <consortium name="The Broad Institute Genomics Platform"/>
            <consortium name="The Broad Institute Genome Sequencing Center for Infectious Disease"/>
            <person name="Wu L."/>
            <person name="Ma J."/>
        </authorList>
    </citation>
    <scope>NUCLEOTIDE SEQUENCE [LARGE SCALE GENOMIC DNA]</scope>
    <source>
        <strain evidence="3">CCUG 49679</strain>
    </source>
</reference>
<evidence type="ECO:0000313" key="3">
    <source>
        <dbReference type="Proteomes" id="UP001596287"/>
    </source>
</evidence>
<sequence length="154" mass="17806">MISTSYTINKKNKLKIYGIAGALLTLAIPFFLMLHNDHNHLETDQSLCPFKMLTGFPCPGCGITKSLVYLYEGNLAKSFYYHLFGPFAFVFCFVVIITLTAELITKNEYFNSIFYSRKVAYFLGIILMTYHLGRLVYFVKDHTVDEIIKESIWR</sequence>
<keyword evidence="1" id="KW-1133">Transmembrane helix</keyword>
<accession>A0ABW1PRU0</accession>
<feature type="transmembrane region" description="Helical" evidence="1">
    <location>
        <begin position="79"/>
        <end position="99"/>
    </location>
</feature>
<comment type="caution">
    <text evidence="2">The sequence shown here is derived from an EMBL/GenBank/DDBJ whole genome shotgun (WGS) entry which is preliminary data.</text>
</comment>
<dbReference type="Pfam" id="PF10825">
    <property type="entry name" value="DUF2752"/>
    <property type="match status" value="1"/>
</dbReference>
<dbReference type="EMBL" id="JBHSQB010000021">
    <property type="protein sequence ID" value="MFC6098338.1"/>
    <property type="molecule type" value="Genomic_DNA"/>
</dbReference>
<name>A0ABW1PRU0_9FLAO</name>
<dbReference type="RefSeq" id="WP_379793352.1">
    <property type="nucleotide sequence ID" value="NZ_JBHSQB010000021.1"/>
</dbReference>
<feature type="transmembrane region" description="Helical" evidence="1">
    <location>
        <begin position="119"/>
        <end position="139"/>
    </location>
</feature>
<organism evidence="2 3">
    <name type="scientific">Flavobacterium qiangtangense</name>
    <dbReference type="NCBI Taxonomy" id="1442595"/>
    <lineage>
        <taxon>Bacteria</taxon>
        <taxon>Pseudomonadati</taxon>
        <taxon>Bacteroidota</taxon>
        <taxon>Flavobacteriia</taxon>
        <taxon>Flavobacteriales</taxon>
        <taxon>Flavobacteriaceae</taxon>
        <taxon>Flavobacterium</taxon>
    </lineage>
</organism>
<evidence type="ECO:0000256" key="1">
    <source>
        <dbReference type="SAM" id="Phobius"/>
    </source>
</evidence>
<feature type="transmembrane region" description="Helical" evidence="1">
    <location>
        <begin position="16"/>
        <end position="34"/>
    </location>
</feature>
<keyword evidence="3" id="KW-1185">Reference proteome</keyword>